<protein>
    <recommendedName>
        <fullName evidence="2">Retrotransposon gag domain-containing protein</fullName>
    </recommendedName>
</protein>
<dbReference type="Proteomes" id="UP001454036">
    <property type="component" value="Unassembled WGS sequence"/>
</dbReference>
<evidence type="ECO:0000313" key="4">
    <source>
        <dbReference type="Proteomes" id="UP001454036"/>
    </source>
</evidence>
<feature type="compositionally biased region" description="Polar residues" evidence="1">
    <location>
        <begin position="19"/>
        <end position="30"/>
    </location>
</feature>
<sequence length="280" mass="31771">MDTSVASFVRIDSSIHIDNQNKSGENQQHAPATPLPNFQGDKDESYSDTETKNTYVAPIPHQREHVQVPLVHSGPIVTAMQQHLDTFKKFMATVFPTSIAPVAPTTKMSFSDQLDAFQQTADAFPNSLIVKARDWYMAFPLKTIDAYQQTTDAFVAKFAIAVQKRHDERILMDIQQGKNEYLRAYHSRYNNLLVNIPMVDDKVTYMAFFKVLHYGKLKKALLVRTPLMKDELKAAVTTHIKLEELKVGAVQPVNFKRNSVEEIWERVAKEAACLGENTSR</sequence>
<dbReference type="AlphaFoldDB" id="A0AAV3QE43"/>
<feature type="region of interest" description="Disordered" evidence="1">
    <location>
        <begin position="19"/>
        <end position="57"/>
    </location>
</feature>
<comment type="caution">
    <text evidence="3">The sequence shown here is derived from an EMBL/GenBank/DDBJ whole genome shotgun (WGS) entry which is preliminary data.</text>
</comment>
<keyword evidence="4" id="KW-1185">Reference proteome</keyword>
<evidence type="ECO:0000313" key="3">
    <source>
        <dbReference type="EMBL" id="GAA0160818.1"/>
    </source>
</evidence>
<reference evidence="3 4" key="1">
    <citation type="submission" date="2024-01" db="EMBL/GenBank/DDBJ databases">
        <title>The complete chloroplast genome sequence of Lithospermum erythrorhizon: insights into the phylogenetic relationship among Boraginaceae species and the maternal lineages of purple gromwells.</title>
        <authorList>
            <person name="Okada T."/>
            <person name="Watanabe K."/>
        </authorList>
    </citation>
    <scope>NUCLEOTIDE SEQUENCE [LARGE SCALE GENOMIC DNA]</scope>
</reference>
<evidence type="ECO:0000256" key="1">
    <source>
        <dbReference type="SAM" id="MobiDB-lite"/>
    </source>
</evidence>
<feature type="domain" description="Retrotransposon gag" evidence="2">
    <location>
        <begin position="124"/>
        <end position="210"/>
    </location>
</feature>
<dbReference type="EMBL" id="BAABME010020577">
    <property type="protein sequence ID" value="GAA0160818.1"/>
    <property type="molecule type" value="Genomic_DNA"/>
</dbReference>
<feature type="compositionally biased region" description="Basic and acidic residues" evidence="1">
    <location>
        <begin position="40"/>
        <end position="51"/>
    </location>
</feature>
<dbReference type="Pfam" id="PF03732">
    <property type="entry name" value="Retrotrans_gag"/>
    <property type="match status" value="1"/>
</dbReference>
<evidence type="ECO:0000259" key="2">
    <source>
        <dbReference type="Pfam" id="PF03732"/>
    </source>
</evidence>
<dbReference type="PANTHER" id="PTHR33223:SF8">
    <property type="entry name" value="OS04G0172440 PROTEIN"/>
    <property type="match status" value="1"/>
</dbReference>
<organism evidence="3 4">
    <name type="scientific">Lithospermum erythrorhizon</name>
    <name type="common">Purple gromwell</name>
    <name type="synonym">Lithospermum officinale var. erythrorhizon</name>
    <dbReference type="NCBI Taxonomy" id="34254"/>
    <lineage>
        <taxon>Eukaryota</taxon>
        <taxon>Viridiplantae</taxon>
        <taxon>Streptophyta</taxon>
        <taxon>Embryophyta</taxon>
        <taxon>Tracheophyta</taxon>
        <taxon>Spermatophyta</taxon>
        <taxon>Magnoliopsida</taxon>
        <taxon>eudicotyledons</taxon>
        <taxon>Gunneridae</taxon>
        <taxon>Pentapetalae</taxon>
        <taxon>asterids</taxon>
        <taxon>lamiids</taxon>
        <taxon>Boraginales</taxon>
        <taxon>Boraginaceae</taxon>
        <taxon>Boraginoideae</taxon>
        <taxon>Lithospermeae</taxon>
        <taxon>Lithospermum</taxon>
    </lineage>
</organism>
<accession>A0AAV3QE43</accession>
<dbReference type="InterPro" id="IPR005162">
    <property type="entry name" value="Retrotrans_gag_dom"/>
</dbReference>
<name>A0AAV3QE43_LITER</name>
<dbReference type="PANTHER" id="PTHR33223">
    <property type="entry name" value="CCHC-TYPE DOMAIN-CONTAINING PROTEIN"/>
    <property type="match status" value="1"/>
</dbReference>
<gene>
    <name evidence="3" type="ORF">LIER_39112</name>
</gene>
<proteinExistence type="predicted"/>